<keyword evidence="1" id="KW-1133">Transmembrane helix</keyword>
<feature type="transmembrane region" description="Helical" evidence="1">
    <location>
        <begin position="153"/>
        <end position="175"/>
    </location>
</feature>
<name>A0A9D1V639_9FIRM</name>
<reference evidence="3" key="2">
    <citation type="submission" date="2021-04" db="EMBL/GenBank/DDBJ databases">
        <authorList>
            <person name="Gilroy R."/>
        </authorList>
    </citation>
    <scope>NUCLEOTIDE SEQUENCE</scope>
    <source>
        <strain evidence="3">2239</strain>
    </source>
</reference>
<keyword evidence="1" id="KW-0472">Membrane</keyword>
<feature type="transmembrane region" description="Helical" evidence="1">
    <location>
        <begin position="190"/>
        <end position="211"/>
    </location>
</feature>
<dbReference type="Proteomes" id="UP000824193">
    <property type="component" value="Unassembled WGS sequence"/>
</dbReference>
<comment type="caution">
    <text evidence="3">The sequence shown here is derived from an EMBL/GenBank/DDBJ whole genome shotgun (WGS) entry which is preliminary data.</text>
</comment>
<accession>A0A9D1V639</accession>
<organism evidence="3 4">
    <name type="scientific">Candidatus Allofournierella pullicola</name>
    <dbReference type="NCBI Taxonomy" id="2838596"/>
    <lineage>
        <taxon>Bacteria</taxon>
        <taxon>Bacillati</taxon>
        <taxon>Bacillota</taxon>
        <taxon>Clostridia</taxon>
        <taxon>Eubacteriales</taxon>
        <taxon>Oscillospiraceae</taxon>
        <taxon>Allofournierella</taxon>
    </lineage>
</organism>
<evidence type="ECO:0000313" key="4">
    <source>
        <dbReference type="Proteomes" id="UP000824193"/>
    </source>
</evidence>
<gene>
    <name evidence="3" type="ORF">H9865_12005</name>
</gene>
<protein>
    <recommendedName>
        <fullName evidence="5">DUF998 domain-containing protein</fullName>
    </recommendedName>
</protein>
<feature type="chain" id="PRO_5038425780" description="DUF998 domain-containing protein" evidence="2">
    <location>
        <begin position="24"/>
        <end position="217"/>
    </location>
</feature>
<evidence type="ECO:0000313" key="3">
    <source>
        <dbReference type="EMBL" id="HIX06801.1"/>
    </source>
</evidence>
<evidence type="ECO:0008006" key="5">
    <source>
        <dbReference type="Google" id="ProtNLM"/>
    </source>
</evidence>
<evidence type="ECO:0000256" key="2">
    <source>
        <dbReference type="SAM" id="SignalP"/>
    </source>
</evidence>
<dbReference type="EMBL" id="DXFW01000040">
    <property type="protein sequence ID" value="HIX06801.1"/>
    <property type="molecule type" value="Genomic_DNA"/>
</dbReference>
<feature type="transmembrane region" description="Helical" evidence="1">
    <location>
        <begin position="127"/>
        <end position="146"/>
    </location>
</feature>
<sequence>MTRCFRFLLRFSLINLAIFAAVAAVIVGGAFITDVPSGNTNLFSTYFDGFPALSLLILFMMAFSMTSTLTLALNFGATRKALFAALQGVLVIYAVGGWAISALFSSVPVWFGWSREGAATVLMLNSGPAFLAAGAAAAVFGVLSGVMMARNRVIGGMVLILAMLLMMVGIFWLVITGGSFSGGMWGDLPWLLPLALGLAAVAADVFLYRYLKRYVVR</sequence>
<feature type="transmembrane region" description="Helical" evidence="1">
    <location>
        <begin position="7"/>
        <end position="32"/>
    </location>
</feature>
<feature type="transmembrane region" description="Helical" evidence="1">
    <location>
        <begin position="52"/>
        <end position="75"/>
    </location>
</feature>
<feature type="transmembrane region" description="Helical" evidence="1">
    <location>
        <begin position="82"/>
        <end position="107"/>
    </location>
</feature>
<dbReference type="AlphaFoldDB" id="A0A9D1V639"/>
<keyword evidence="1" id="KW-0812">Transmembrane</keyword>
<evidence type="ECO:0000256" key="1">
    <source>
        <dbReference type="SAM" id="Phobius"/>
    </source>
</evidence>
<keyword evidence="2" id="KW-0732">Signal</keyword>
<reference evidence="3" key="1">
    <citation type="journal article" date="2021" name="PeerJ">
        <title>Extensive microbial diversity within the chicken gut microbiome revealed by metagenomics and culture.</title>
        <authorList>
            <person name="Gilroy R."/>
            <person name="Ravi A."/>
            <person name="Getino M."/>
            <person name="Pursley I."/>
            <person name="Horton D.L."/>
            <person name="Alikhan N.F."/>
            <person name="Baker D."/>
            <person name="Gharbi K."/>
            <person name="Hall N."/>
            <person name="Watson M."/>
            <person name="Adriaenssens E.M."/>
            <person name="Foster-Nyarko E."/>
            <person name="Jarju S."/>
            <person name="Secka A."/>
            <person name="Antonio M."/>
            <person name="Oren A."/>
            <person name="Chaudhuri R.R."/>
            <person name="La Ragione R."/>
            <person name="Hildebrand F."/>
            <person name="Pallen M.J."/>
        </authorList>
    </citation>
    <scope>NUCLEOTIDE SEQUENCE</scope>
    <source>
        <strain evidence="3">2239</strain>
    </source>
</reference>
<feature type="signal peptide" evidence="2">
    <location>
        <begin position="1"/>
        <end position="23"/>
    </location>
</feature>
<proteinExistence type="predicted"/>